<proteinExistence type="predicted"/>
<feature type="non-terminal residue" evidence="1">
    <location>
        <position position="329"/>
    </location>
</feature>
<evidence type="ECO:0000313" key="1">
    <source>
        <dbReference type="EMBL" id="KAL0486252.1"/>
    </source>
</evidence>
<organism evidence="1 2">
    <name type="scientific">Acrasis kona</name>
    <dbReference type="NCBI Taxonomy" id="1008807"/>
    <lineage>
        <taxon>Eukaryota</taxon>
        <taxon>Discoba</taxon>
        <taxon>Heterolobosea</taxon>
        <taxon>Tetramitia</taxon>
        <taxon>Eutetramitia</taxon>
        <taxon>Acrasidae</taxon>
        <taxon>Acrasis</taxon>
    </lineage>
</organism>
<accession>A0AAW2ZAG0</accession>
<reference evidence="1 2" key="1">
    <citation type="submission" date="2024-03" db="EMBL/GenBank/DDBJ databases">
        <title>The Acrasis kona genome and developmental transcriptomes reveal deep origins of eukaryotic multicellular pathways.</title>
        <authorList>
            <person name="Sheikh S."/>
            <person name="Fu C.-J."/>
            <person name="Brown M.W."/>
            <person name="Baldauf S.L."/>
        </authorList>
    </citation>
    <scope>NUCLEOTIDE SEQUENCE [LARGE SCALE GENOMIC DNA]</scope>
    <source>
        <strain evidence="1 2">ATCC MYA-3509</strain>
    </source>
</reference>
<sequence length="329" mass="38350">MLERTHTRSNPSLAEFNFSTMNQLIQSPGLIDPRRMSLPVHHTQYSPIGTSPTLPEQSGQRKEALHYIDDVCMKVNELKERSEAKRIDEAGYILEYTSKDFCLLSVQHPNCYNEARKQDLMRYGSLLFRIAQRLLLEGFNELNEAEPDQVQKLYYKKIISEGIGKRAVADMERIHLVFQRIVSIPHITKYTIGFDTLAAPINSDAVKKSKDLVESYKHRLLTVIMQSQAELVHKACSFYTPTLQETMLIKEPNDRFMIRYAHFESLSYSCQFFKFKNINDLHKIGLLSCLRLRTVRSVQKDHEFKSCCFLVMVTMQKFKIQNHLQFNFP</sequence>
<name>A0AAW2ZAG0_9EUKA</name>
<evidence type="ECO:0000313" key="2">
    <source>
        <dbReference type="Proteomes" id="UP001431209"/>
    </source>
</evidence>
<dbReference type="EMBL" id="JAOPGA020001211">
    <property type="protein sequence ID" value="KAL0486252.1"/>
    <property type="molecule type" value="Genomic_DNA"/>
</dbReference>
<dbReference type="Proteomes" id="UP001431209">
    <property type="component" value="Unassembled WGS sequence"/>
</dbReference>
<gene>
    <name evidence="1" type="ORF">AKO1_001870</name>
</gene>
<protein>
    <submittedName>
        <fullName evidence="1">Uncharacterized protein</fullName>
    </submittedName>
</protein>
<keyword evidence="2" id="KW-1185">Reference proteome</keyword>
<dbReference type="AlphaFoldDB" id="A0AAW2ZAG0"/>
<comment type="caution">
    <text evidence="1">The sequence shown here is derived from an EMBL/GenBank/DDBJ whole genome shotgun (WGS) entry which is preliminary data.</text>
</comment>